<name>A0A9P6NX52_9BASI</name>
<evidence type="ECO:0000313" key="1">
    <source>
        <dbReference type="EMBL" id="KAG0151055.1"/>
    </source>
</evidence>
<evidence type="ECO:0000313" key="2">
    <source>
        <dbReference type="Proteomes" id="UP000886653"/>
    </source>
</evidence>
<sequence>MITGAEEQTDVTELSYSLSSLWKLARKKFCMRGVPLNRPPYKTEGTKIADGDDKLEKGQAATNFQLRSGHSPLRHYLSRAKAGISPLCPNCVITEPTAHFLFNCKKYSKQKRKFRDRLRKEGIKVDFHNASRLLTIFPFLADDYIEDTNRFPNLRKCTPTIEAQ</sequence>
<gene>
    <name evidence="1" type="ORF">CROQUDRAFT_103889</name>
</gene>
<evidence type="ECO:0008006" key="3">
    <source>
        <dbReference type="Google" id="ProtNLM"/>
    </source>
</evidence>
<accession>A0A9P6NX52</accession>
<dbReference type="AlphaFoldDB" id="A0A9P6NX52"/>
<reference evidence="1" key="1">
    <citation type="submission" date="2013-11" db="EMBL/GenBank/DDBJ databases">
        <title>Genome sequence of the fusiform rust pathogen reveals effectors for host alternation and coevolution with pine.</title>
        <authorList>
            <consortium name="DOE Joint Genome Institute"/>
            <person name="Smith K."/>
            <person name="Pendleton A."/>
            <person name="Kubisiak T."/>
            <person name="Anderson C."/>
            <person name="Salamov A."/>
            <person name="Aerts A."/>
            <person name="Riley R."/>
            <person name="Clum A."/>
            <person name="Lindquist E."/>
            <person name="Ence D."/>
            <person name="Campbell M."/>
            <person name="Kronenberg Z."/>
            <person name="Feau N."/>
            <person name="Dhillon B."/>
            <person name="Hamelin R."/>
            <person name="Burleigh J."/>
            <person name="Smith J."/>
            <person name="Yandell M."/>
            <person name="Nelson C."/>
            <person name="Grigoriev I."/>
            <person name="Davis J."/>
        </authorList>
    </citation>
    <scope>NUCLEOTIDE SEQUENCE</scope>
    <source>
        <strain evidence="1">G11</strain>
    </source>
</reference>
<organism evidence="1 2">
    <name type="scientific">Cronartium quercuum f. sp. fusiforme G11</name>
    <dbReference type="NCBI Taxonomy" id="708437"/>
    <lineage>
        <taxon>Eukaryota</taxon>
        <taxon>Fungi</taxon>
        <taxon>Dikarya</taxon>
        <taxon>Basidiomycota</taxon>
        <taxon>Pucciniomycotina</taxon>
        <taxon>Pucciniomycetes</taxon>
        <taxon>Pucciniales</taxon>
        <taxon>Coleosporiaceae</taxon>
        <taxon>Cronartium</taxon>
    </lineage>
</organism>
<proteinExistence type="predicted"/>
<dbReference type="Proteomes" id="UP000886653">
    <property type="component" value="Unassembled WGS sequence"/>
</dbReference>
<keyword evidence="2" id="KW-1185">Reference proteome</keyword>
<protein>
    <recommendedName>
        <fullName evidence="3">Reverse transcriptase zinc-binding domain-containing protein</fullName>
    </recommendedName>
</protein>
<dbReference type="EMBL" id="MU167215">
    <property type="protein sequence ID" value="KAG0151055.1"/>
    <property type="molecule type" value="Genomic_DNA"/>
</dbReference>
<comment type="caution">
    <text evidence="1">The sequence shown here is derived from an EMBL/GenBank/DDBJ whole genome shotgun (WGS) entry which is preliminary data.</text>
</comment>